<sequence>MDKQLADIFNKNHLADYSMSLVASQHLPIYGGTHTLIVMIVESANLFPSTISMDVNWYKSKINLSTNFNLYYKQVLKQIGNSHLIIGQAYVDQSKKPTYGVIFRSSPKAGCVVYNDLTKISQFGVPSVQMHRITQSGEIQTENDASQCWHDLIYKNASEISINLTDIRHLQKMPLSDSSNCDNMIGRPTIDYSKEKNDPYRGGLCMIGYPCKIEIGKYSIQKCSDVASLQLTMSDQVQDLKQFTQNTIIFLDDDIAFTFNLTLTSDVASGEIQLGYHLITLRAELYFQDNQFLYTY</sequence>
<dbReference type="AlphaFoldDB" id="A0A078B7N8"/>
<gene>
    <name evidence="1" type="primary">Contig247.g282</name>
    <name evidence="1" type="ORF">STYLEM_18706</name>
</gene>
<evidence type="ECO:0000313" key="1">
    <source>
        <dbReference type="EMBL" id="CDW89573.1"/>
    </source>
</evidence>
<proteinExistence type="predicted"/>
<name>A0A078B7N8_STYLE</name>
<organism evidence="1 2">
    <name type="scientific">Stylonychia lemnae</name>
    <name type="common">Ciliate</name>
    <dbReference type="NCBI Taxonomy" id="5949"/>
    <lineage>
        <taxon>Eukaryota</taxon>
        <taxon>Sar</taxon>
        <taxon>Alveolata</taxon>
        <taxon>Ciliophora</taxon>
        <taxon>Intramacronucleata</taxon>
        <taxon>Spirotrichea</taxon>
        <taxon>Stichotrichia</taxon>
        <taxon>Sporadotrichida</taxon>
        <taxon>Oxytrichidae</taxon>
        <taxon>Stylonychinae</taxon>
        <taxon>Stylonychia</taxon>
    </lineage>
</organism>
<accession>A0A078B7N8</accession>
<reference evidence="1 2" key="1">
    <citation type="submission" date="2014-06" db="EMBL/GenBank/DDBJ databases">
        <authorList>
            <person name="Swart Estienne"/>
        </authorList>
    </citation>
    <scope>NUCLEOTIDE SEQUENCE [LARGE SCALE GENOMIC DNA]</scope>
    <source>
        <strain evidence="1 2">130c</strain>
    </source>
</reference>
<evidence type="ECO:0000313" key="2">
    <source>
        <dbReference type="Proteomes" id="UP000039865"/>
    </source>
</evidence>
<dbReference type="Proteomes" id="UP000039865">
    <property type="component" value="Unassembled WGS sequence"/>
</dbReference>
<dbReference type="InParanoid" id="A0A078B7N8"/>
<dbReference type="EMBL" id="CCKQ01017673">
    <property type="protein sequence ID" value="CDW89573.1"/>
    <property type="molecule type" value="Genomic_DNA"/>
</dbReference>
<protein>
    <submittedName>
        <fullName evidence="1">Uncharacterized protein</fullName>
    </submittedName>
</protein>
<keyword evidence="2" id="KW-1185">Reference proteome</keyword>